<reference evidence="2 3" key="1">
    <citation type="journal article" date="2023" name="Arcadia Sci">
        <title>De novo assembly of a long-read Amblyomma americanum tick genome.</title>
        <authorList>
            <person name="Chou S."/>
            <person name="Poskanzer K.E."/>
            <person name="Rollins M."/>
            <person name="Thuy-Boun P.S."/>
        </authorList>
    </citation>
    <scope>NUCLEOTIDE SEQUENCE [LARGE SCALE GENOMIC DNA]</scope>
    <source>
        <strain evidence="2">F_SG_1</strain>
        <tissue evidence="2">Salivary glands</tissue>
    </source>
</reference>
<dbReference type="EMBL" id="JARKHS020026883">
    <property type="protein sequence ID" value="KAK8765911.1"/>
    <property type="molecule type" value="Genomic_DNA"/>
</dbReference>
<keyword evidence="3" id="KW-1185">Reference proteome</keyword>
<dbReference type="InterPro" id="IPR036116">
    <property type="entry name" value="FN3_sf"/>
</dbReference>
<comment type="caution">
    <text evidence="2">The sequence shown here is derived from an EMBL/GenBank/DDBJ whole genome shotgun (WGS) entry which is preliminary data.</text>
</comment>
<gene>
    <name evidence="2" type="ORF">V5799_007309</name>
</gene>
<dbReference type="SUPFAM" id="SSF49265">
    <property type="entry name" value="Fibronectin type III"/>
    <property type="match status" value="1"/>
</dbReference>
<keyword evidence="1" id="KW-0812">Transmembrane</keyword>
<proteinExistence type="predicted"/>
<evidence type="ECO:0000256" key="1">
    <source>
        <dbReference type="SAM" id="Phobius"/>
    </source>
</evidence>
<protein>
    <submittedName>
        <fullName evidence="2">Uncharacterized protein</fullName>
    </submittedName>
</protein>
<evidence type="ECO:0000313" key="3">
    <source>
        <dbReference type="Proteomes" id="UP001321473"/>
    </source>
</evidence>
<dbReference type="AlphaFoldDB" id="A0AAQ4DTX1"/>
<name>A0AAQ4DTX1_AMBAM</name>
<sequence>MVGTNSTTIVKRIIDVVLEPPNNITATNIWASSSQSRIEWVPSATAKVRTVTYTVRICDAYGPCVVNSRLMSCRHRETSHCWLEFESNVDTQYCIVVKATSWCGSNVIESNPSLMELRTPSFAPRDFEVSATATGPTSVQIVAFLPRVLFMPQINNGVLERCYITLGGGEPERTFSCGANRGATSVTLLTGLRPATDYNLSVTFANVHNDWEMGTRRTVSFTTLGVPVDANSTQEENVNSKRNQDGAMLLLLLGLPIFSLCVSGNKVHNRGKQRRNRQ</sequence>
<evidence type="ECO:0000313" key="2">
    <source>
        <dbReference type="EMBL" id="KAK8765911.1"/>
    </source>
</evidence>
<keyword evidence="1" id="KW-0472">Membrane</keyword>
<feature type="transmembrane region" description="Helical" evidence="1">
    <location>
        <begin position="247"/>
        <end position="267"/>
    </location>
</feature>
<accession>A0AAQ4DTX1</accession>
<organism evidence="2 3">
    <name type="scientific">Amblyomma americanum</name>
    <name type="common">Lone star tick</name>
    <dbReference type="NCBI Taxonomy" id="6943"/>
    <lineage>
        <taxon>Eukaryota</taxon>
        <taxon>Metazoa</taxon>
        <taxon>Ecdysozoa</taxon>
        <taxon>Arthropoda</taxon>
        <taxon>Chelicerata</taxon>
        <taxon>Arachnida</taxon>
        <taxon>Acari</taxon>
        <taxon>Parasitiformes</taxon>
        <taxon>Ixodida</taxon>
        <taxon>Ixodoidea</taxon>
        <taxon>Ixodidae</taxon>
        <taxon>Amblyomminae</taxon>
        <taxon>Amblyomma</taxon>
    </lineage>
</organism>
<dbReference type="Proteomes" id="UP001321473">
    <property type="component" value="Unassembled WGS sequence"/>
</dbReference>
<keyword evidence="1" id="KW-1133">Transmembrane helix</keyword>